<dbReference type="Gene3D" id="3.30.200.20">
    <property type="entry name" value="Phosphorylase Kinase, domain 1"/>
    <property type="match status" value="1"/>
</dbReference>
<dbReference type="InterPro" id="IPR050629">
    <property type="entry name" value="STE20/SPS1-PAK"/>
</dbReference>
<dbReference type="InParanoid" id="A0A6P6XPM0"/>
<reference evidence="17" key="1">
    <citation type="submission" date="2025-08" db="UniProtKB">
        <authorList>
            <consortium name="RefSeq"/>
        </authorList>
    </citation>
    <scope>IDENTIFICATION</scope>
    <source>
        <strain evidence="17">Airmid</strain>
    </source>
</reference>
<evidence type="ECO:0000256" key="12">
    <source>
        <dbReference type="ARBA" id="ARBA00048679"/>
    </source>
</evidence>
<evidence type="ECO:0000313" key="17">
    <source>
        <dbReference type="RefSeq" id="XP_027194806.1"/>
    </source>
</evidence>
<dbReference type="KEGG" id="dpte:113789467"/>
<dbReference type="Gene3D" id="1.10.510.10">
    <property type="entry name" value="Transferase(Phosphotransferase) domain 1"/>
    <property type="match status" value="1"/>
</dbReference>
<evidence type="ECO:0000256" key="7">
    <source>
        <dbReference type="ARBA" id="ARBA00022679"/>
    </source>
</evidence>
<evidence type="ECO:0000259" key="15">
    <source>
        <dbReference type="PROSITE" id="PS50011"/>
    </source>
</evidence>
<comment type="catalytic activity">
    <reaction evidence="11">
        <text>L-threonyl-[protein] + ATP = O-phospho-L-threonyl-[protein] + ADP + H(+)</text>
        <dbReference type="Rhea" id="RHEA:46608"/>
        <dbReference type="Rhea" id="RHEA-COMP:11060"/>
        <dbReference type="Rhea" id="RHEA-COMP:11605"/>
        <dbReference type="ChEBI" id="CHEBI:15378"/>
        <dbReference type="ChEBI" id="CHEBI:30013"/>
        <dbReference type="ChEBI" id="CHEBI:30616"/>
        <dbReference type="ChEBI" id="CHEBI:61977"/>
        <dbReference type="ChEBI" id="CHEBI:456216"/>
        <dbReference type="EC" id="2.7.11.1"/>
    </reaction>
</comment>
<feature type="region of interest" description="Disordered" evidence="14">
    <location>
        <begin position="535"/>
        <end position="647"/>
    </location>
</feature>
<dbReference type="Pfam" id="PF00069">
    <property type="entry name" value="Pkinase"/>
    <property type="match status" value="1"/>
</dbReference>
<keyword evidence="4" id="KW-0963">Cytoplasm</keyword>
<comment type="catalytic activity">
    <reaction evidence="12">
        <text>L-seryl-[protein] + ATP = O-phospho-L-seryl-[protein] + ADP + H(+)</text>
        <dbReference type="Rhea" id="RHEA:17989"/>
        <dbReference type="Rhea" id="RHEA-COMP:9863"/>
        <dbReference type="Rhea" id="RHEA-COMP:11604"/>
        <dbReference type="ChEBI" id="CHEBI:15378"/>
        <dbReference type="ChEBI" id="CHEBI:29999"/>
        <dbReference type="ChEBI" id="CHEBI:30616"/>
        <dbReference type="ChEBI" id="CHEBI:83421"/>
        <dbReference type="ChEBI" id="CHEBI:456216"/>
        <dbReference type="EC" id="2.7.11.1"/>
    </reaction>
</comment>
<dbReference type="Gene3D" id="3.10.20.90">
    <property type="entry name" value="Phosphatidylinositol 3-kinase Catalytic Subunit, Chain A, domain 1"/>
    <property type="match status" value="1"/>
</dbReference>
<dbReference type="CDD" id="cd06610">
    <property type="entry name" value="STKc_OSR1_SPAK"/>
    <property type="match status" value="1"/>
</dbReference>
<dbReference type="GO" id="GO:0004674">
    <property type="term" value="F:protein serine/threonine kinase activity"/>
    <property type="evidence" value="ECO:0007669"/>
    <property type="project" value="UniProtKB-KW"/>
</dbReference>
<evidence type="ECO:0000256" key="6">
    <source>
        <dbReference type="ARBA" id="ARBA00022553"/>
    </source>
</evidence>
<dbReference type="InterPro" id="IPR017441">
    <property type="entry name" value="Protein_kinase_ATP_BS"/>
</dbReference>
<feature type="compositionally biased region" description="Polar residues" evidence="14">
    <location>
        <begin position="119"/>
        <end position="132"/>
    </location>
</feature>
<evidence type="ECO:0000256" key="10">
    <source>
        <dbReference type="ARBA" id="ARBA00022840"/>
    </source>
</evidence>
<keyword evidence="16" id="KW-1185">Reference proteome</keyword>
<accession>A0A6P6XPM0</accession>
<feature type="region of interest" description="Disordered" evidence="14">
    <location>
        <begin position="677"/>
        <end position="696"/>
    </location>
</feature>
<dbReference type="PROSITE" id="PS00107">
    <property type="entry name" value="PROTEIN_KINASE_ATP"/>
    <property type="match status" value="1"/>
</dbReference>
<feature type="compositionally biased region" description="Polar residues" evidence="14">
    <location>
        <begin position="632"/>
        <end position="646"/>
    </location>
</feature>
<dbReference type="InterPro" id="IPR011009">
    <property type="entry name" value="Kinase-like_dom_sf"/>
</dbReference>
<gene>
    <name evidence="17" type="primary">LOC113789467</name>
</gene>
<evidence type="ECO:0000256" key="2">
    <source>
        <dbReference type="ARBA" id="ARBA00008874"/>
    </source>
</evidence>
<dbReference type="InterPro" id="IPR000719">
    <property type="entry name" value="Prot_kinase_dom"/>
</dbReference>
<dbReference type="InterPro" id="IPR024678">
    <property type="entry name" value="Kinase_OSR1/WNK_CCT"/>
</dbReference>
<evidence type="ECO:0000256" key="4">
    <source>
        <dbReference type="ARBA" id="ARBA00022490"/>
    </source>
</evidence>
<keyword evidence="8 13" id="KW-0547">Nucleotide-binding</keyword>
<dbReference type="PROSITE" id="PS50011">
    <property type="entry name" value="PROTEIN_KINASE_DOM"/>
    <property type="match status" value="1"/>
</dbReference>
<evidence type="ECO:0000256" key="11">
    <source>
        <dbReference type="ARBA" id="ARBA00047899"/>
    </source>
</evidence>
<proteinExistence type="inferred from homology"/>
<evidence type="ECO:0000256" key="13">
    <source>
        <dbReference type="PROSITE-ProRule" id="PRU10141"/>
    </source>
</evidence>
<dbReference type="PANTHER" id="PTHR48012:SF16">
    <property type="entry name" value="NON-SPECIFIC SERINE_THREONINE PROTEIN KINASE"/>
    <property type="match status" value="1"/>
</dbReference>
<dbReference type="RefSeq" id="XP_027194806.1">
    <property type="nucleotide sequence ID" value="XM_027339005.1"/>
</dbReference>
<organism evidence="16 17">
    <name type="scientific">Dermatophagoides pteronyssinus</name>
    <name type="common">European house dust mite</name>
    <dbReference type="NCBI Taxonomy" id="6956"/>
    <lineage>
        <taxon>Eukaryota</taxon>
        <taxon>Metazoa</taxon>
        <taxon>Ecdysozoa</taxon>
        <taxon>Arthropoda</taxon>
        <taxon>Chelicerata</taxon>
        <taxon>Arachnida</taxon>
        <taxon>Acari</taxon>
        <taxon>Acariformes</taxon>
        <taxon>Sarcoptiformes</taxon>
        <taxon>Astigmata</taxon>
        <taxon>Psoroptidia</taxon>
        <taxon>Analgoidea</taxon>
        <taxon>Pyroglyphidae</taxon>
        <taxon>Dermatophagoidinae</taxon>
        <taxon>Dermatophagoides</taxon>
    </lineage>
</organism>
<sequence>MIRKIWPLNSGRQQAYIINYSFDENENLFITNDDDNNLSGNFSSNQFTKMAKTNGNNNNNNNPQIRAADNDYERMIRVSEEVAEQLTGRYRRISATKDVLDEDIKNMVKQRRKHRMLEKSSSANAILNPSSGGNSGAGDIISSRSSTSSSSSSSLASGLSKPAVLKAAAASVIPHSHQSYRIRHLKDTLTRSPKSSRRKQLQDLALQLAMSSEQNLNDSTSSSPSSNAYNWPNNVDDYEVGEIIGIGATAVVHAAYCKPRKERCAIKKINLEKWNTSMDELLKEIQAMSACNHDNVVTYHTSFVVKEELWLVIKLLGGGSLLDIIKHKVKHEDCRHGVFDEATIATVLREVLKGLEYFHANGQIHRDIKAGNILLGDDGSVQIADFGVSSWLATGGDLSRQKSRHTFVGTPCWMAPEVMEQVTGYDFKADIWSLGITAIELVTGTAPYHKYPPMKVLMLTLQNDPPTLESVSDEKDQYKNYGKSVRKFISECLQKDPNKRPTATELLKHQFFRKSKDRKYLQNTLLTIAPTIEERSKKARTSRRAQGASGRLHRTEAGDWVWSSSDEEDDDDNQNNNKDNSSESSPNRQPQQQQPISSSSPLSSSSQQQQPQTTAQNLSQQQQQQSNEQIPVNNHNATTTITNDSTLMPKVIPNESLIQVQGDSNPKTESVLEQSNVKLTQNQQQQSSTAMVVETTTENNSQLLSQQQQPMGDDIPINLVLRIRNSKRELNDIRFDFTVDKDTANGIAQELVSAGLVDGKDFEPVSQNLQKLIQDRAKMKNIVFPLNSCDDSEPLDEKTLTGYAQISIS</sequence>
<feature type="region of interest" description="Disordered" evidence="14">
    <location>
        <begin position="110"/>
        <end position="157"/>
    </location>
</feature>
<evidence type="ECO:0000256" key="14">
    <source>
        <dbReference type="SAM" id="MobiDB-lite"/>
    </source>
</evidence>
<evidence type="ECO:0000256" key="3">
    <source>
        <dbReference type="ARBA" id="ARBA00012513"/>
    </source>
</evidence>
<feature type="compositionally biased region" description="Low complexity" evidence="14">
    <location>
        <begin position="574"/>
        <end position="631"/>
    </location>
</feature>
<name>A0A6P6XPM0_DERPT</name>
<dbReference type="AlphaFoldDB" id="A0A6P6XPM0"/>
<evidence type="ECO:0000256" key="9">
    <source>
        <dbReference type="ARBA" id="ARBA00022777"/>
    </source>
</evidence>
<dbReference type="SMART" id="SM00220">
    <property type="entry name" value="S_TKc"/>
    <property type="match status" value="1"/>
</dbReference>
<dbReference type="OMA" id="KMRTANC"/>
<keyword evidence="10 13" id="KW-0067">ATP-binding</keyword>
<feature type="compositionally biased region" description="Low complexity" evidence="14">
    <location>
        <begin position="142"/>
        <end position="157"/>
    </location>
</feature>
<evidence type="ECO:0000256" key="8">
    <source>
        <dbReference type="ARBA" id="ARBA00022741"/>
    </source>
</evidence>
<dbReference type="FunCoup" id="A0A6P6XPM0">
    <property type="interactions" value="1056"/>
</dbReference>
<keyword evidence="7" id="KW-0808">Transferase</keyword>
<keyword evidence="9" id="KW-0418">Kinase</keyword>
<dbReference type="SUPFAM" id="SSF56112">
    <property type="entry name" value="Protein kinase-like (PK-like)"/>
    <property type="match status" value="1"/>
</dbReference>
<evidence type="ECO:0000256" key="5">
    <source>
        <dbReference type="ARBA" id="ARBA00022527"/>
    </source>
</evidence>
<dbReference type="FunFam" id="3.30.200.20:FF:000114">
    <property type="entry name" value="serine/threonine-protein kinase OSR1 isoform X1"/>
    <property type="match status" value="1"/>
</dbReference>
<feature type="binding site" evidence="13">
    <location>
        <position position="268"/>
    </location>
    <ligand>
        <name>ATP</name>
        <dbReference type="ChEBI" id="CHEBI:30616"/>
    </ligand>
</feature>
<comment type="similarity">
    <text evidence="2">Belongs to the protein kinase superfamily. STE Ser/Thr protein kinase family. STE20 subfamily.</text>
</comment>
<comment type="subcellular location">
    <subcellularLocation>
        <location evidence="1">Cytoplasm</location>
    </subcellularLocation>
</comment>
<evidence type="ECO:0000256" key="1">
    <source>
        <dbReference type="ARBA" id="ARBA00004496"/>
    </source>
</evidence>
<dbReference type="PANTHER" id="PTHR48012">
    <property type="entry name" value="STERILE20-LIKE KINASE, ISOFORM B-RELATED"/>
    <property type="match status" value="1"/>
</dbReference>
<dbReference type="GO" id="GO:0005737">
    <property type="term" value="C:cytoplasm"/>
    <property type="evidence" value="ECO:0007669"/>
    <property type="project" value="UniProtKB-SubCell"/>
</dbReference>
<keyword evidence="5" id="KW-0723">Serine/threonine-protein kinase</keyword>
<dbReference type="FunFam" id="1.10.510.10:FF:000068">
    <property type="entry name" value="STE20/SPS1-related proline-alanine-rich protein kinase"/>
    <property type="match status" value="1"/>
</dbReference>
<dbReference type="GO" id="GO:0005524">
    <property type="term" value="F:ATP binding"/>
    <property type="evidence" value="ECO:0007669"/>
    <property type="project" value="UniProtKB-UniRule"/>
</dbReference>
<dbReference type="EC" id="2.7.11.1" evidence="3"/>
<dbReference type="OrthoDB" id="8693905at2759"/>
<evidence type="ECO:0000313" key="16">
    <source>
        <dbReference type="Proteomes" id="UP000515146"/>
    </source>
</evidence>
<protein>
    <recommendedName>
        <fullName evidence="3">non-specific serine/threonine protein kinase</fullName>
        <ecNumber evidence="3">2.7.11.1</ecNumber>
    </recommendedName>
</protein>
<dbReference type="Pfam" id="PF12202">
    <property type="entry name" value="OSR1_C"/>
    <property type="match status" value="1"/>
</dbReference>
<dbReference type="CTD" id="44233"/>
<feature type="domain" description="Protein kinase" evidence="15">
    <location>
        <begin position="238"/>
        <end position="512"/>
    </location>
</feature>
<keyword evidence="6" id="KW-0597">Phosphoprotein</keyword>
<dbReference type="Proteomes" id="UP000515146">
    <property type="component" value="Unplaced"/>
</dbReference>